<protein>
    <recommendedName>
        <fullName evidence="4">RxLR effector protein</fullName>
    </recommendedName>
</protein>
<evidence type="ECO:0008006" key="4">
    <source>
        <dbReference type="Google" id="ProtNLM"/>
    </source>
</evidence>
<dbReference type="EMBL" id="NBNE01010824">
    <property type="protein sequence ID" value="OWY97121.1"/>
    <property type="molecule type" value="Genomic_DNA"/>
</dbReference>
<name>A0A225UW01_9STRA</name>
<evidence type="ECO:0000313" key="2">
    <source>
        <dbReference type="EMBL" id="OWY97121.1"/>
    </source>
</evidence>
<reference evidence="3" key="1">
    <citation type="submission" date="2017-03" db="EMBL/GenBank/DDBJ databases">
        <title>Phytopthora megakarya and P. palmivora, two closely related causual agents of cacao black pod achieved similar genome size and gene model numbers by different mechanisms.</title>
        <authorList>
            <person name="Ali S."/>
            <person name="Shao J."/>
            <person name="Larry D.J."/>
            <person name="Kronmiller B."/>
            <person name="Shen D."/>
            <person name="Strem M.D."/>
            <person name="Melnick R.L."/>
            <person name="Guiltinan M.J."/>
            <person name="Tyler B.M."/>
            <person name="Meinhardt L.W."/>
            <person name="Bailey B.A."/>
        </authorList>
    </citation>
    <scope>NUCLEOTIDE SEQUENCE [LARGE SCALE GENOMIC DNA]</scope>
    <source>
        <strain evidence="3">zdho120</strain>
    </source>
</reference>
<feature type="chain" id="PRO_5012036412" description="RxLR effector protein" evidence="1">
    <location>
        <begin position="23"/>
        <end position="155"/>
    </location>
</feature>
<evidence type="ECO:0000256" key="1">
    <source>
        <dbReference type="SAM" id="SignalP"/>
    </source>
</evidence>
<dbReference type="Proteomes" id="UP000198211">
    <property type="component" value="Unassembled WGS sequence"/>
</dbReference>
<evidence type="ECO:0000313" key="3">
    <source>
        <dbReference type="Proteomes" id="UP000198211"/>
    </source>
</evidence>
<accession>A0A225UW01</accession>
<proteinExistence type="predicted"/>
<gene>
    <name evidence="2" type="ORF">PHMEG_00032430</name>
</gene>
<organism evidence="2 3">
    <name type="scientific">Phytophthora megakarya</name>
    <dbReference type="NCBI Taxonomy" id="4795"/>
    <lineage>
        <taxon>Eukaryota</taxon>
        <taxon>Sar</taxon>
        <taxon>Stramenopiles</taxon>
        <taxon>Oomycota</taxon>
        <taxon>Peronosporomycetes</taxon>
        <taxon>Peronosporales</taxon>
        <taxon>Peronosporaceae</taxon>
        <taxon>Phytophthora</taxon>
    </lineage>
</organism>
<dbReference type="AlphaFoldDB" id="A0A225UW01"/>
<comment type="caution">
    <text evidence="2">The sequence shown here is derived from an EMBL/GenBank/DDBJ whole genome shotgun (WGS) entry which is preliminary data.</text>
</comment>
<keyword evidence="1" id="KW-0732">Signal</keyword>
<sequence>MRALYSFLIAAVSAFAISDAISFNKNVVSPRGLPIQASVSGRRHLRADKGIEMDEERSPEIKAYANELLKIHLHDFNTNILPKSERVTLQVKNEVYKELNKLLDDALPRGLTVEYMEAKLANPTFVKRLKDDGITDDGVQKLFALVKKKTHAKVD</sequence>
<feature type="signal peptide" evidence="1">
    <location>
        <begin position="1"/>
        <end position="22"/>
    </location>
</feature>
<keyword evidence="3" id="KW-1185">Reference proteome</keyword>